<gene>
    <name evidence="1" type="ORF">SAMN02745355_1416</name>
</gene>
<sequence length="145" mass="16598">MEIRIRAFADGSEIPKKYTCDGDNVSPEIELNLDPGYYMLLMNDPDAPSGTFTHWIIYNIPGETKLLKENIEKKPDLGVIMQGDNDFGHPGYGGPCPPRGHGYHHYHFNLYRTDKIIERLNPESVYSIVDKLQPVAHYMGIYKRD</sequence>
<dbReference type="CDD" id="cd00865">
    <property type="entry name" value="PEBP_bact_arch"/>
    <property type="match status" value="1"/>
</dbReference>
<evidence type="ECO:0000313" key="1">
    <source>
        <dbReference type="EMBL" id="SMD31473.1"/>
    </source>
</evidence>
<name>A0A8G2FXY6_PICTO</name>
<dbReference type="InterPro" id="IPR008914">
    <property type="entry name" value="PEBP"/>
</dbReference>
<dbReference type="EMBL" id="FWYE01000004">
    <property type="protein sequence ID" value="SMD31473.1"/>
    <property type="molecule type" value="Genomic_DNA"/>
</dbReference>
<dbReference type="Pfam" id="PF01161">
    <property type="entry name" value="PBP"/>
    <property type="match status" value="1"/>
</dbReference>
<proteinExistence type="predicted"/>
<comment type="caution">
    <text evidence="1">The sequence shown here is derived from an EMBL/GenBank/DDBJ whole genome shotgun (WGS) entry which is preliminary data.</text>
</comment>
<dbReference type="PANTHER" id="PTHR30289">
    <property type="entry name" value="UNCHARACTERIZED PROTEIN YBCL-RELATED"/>
    <property type="match status" value="1"/>
</dbReference>
<protein>
    <submittedName>
        <fullName evidence="1">Phospholipid-binding protein, PBP family</fullName>
    </submittedName>
</protein>
<dbReference type="Proteomes" id="UP000192315">
    <property type="component" value="Unassembled WGS sequence"/>
</dbReference>
<dbReference type="InterPro" id="IPR005247">
    <property type="entry name" value="YbhB_YbcL/LppC-like"/>
</dbReference>
<evidence type="ECO:0000313" key="2">
    <source>
        <dbReference type="Proteomes" id="UP000192315"/>
    </source>
</evidence>
<organism evidence="1 2">
    <name type="scientific">Picrophilus torridus (strain ATCC 700027 / DSM 9790 / JCM 10055 / NBRC 100828 / KAW 2/3)</name>
    <dbReference type="NCBI Taxonomy" id="1122961"/>
    <lineage>
        <taxon>Archaea</taxon>
        <taxon>Methanobacteriati</taxon>
        <taxon>Thermoplasmatota</taxon>
        <taxon>Thermoplasmata</taxon>
        <taxon>Thermoplasmatales</taxon>
        <taxon>Picrophilaceae</taxon>
        <taxon>Picrophilus</taxon>
    </lineage>
</organism>
<dbReference type="SUPFAM" id="SSF49777">
    <property type="entry name" value="PEBP-like"/>
    <property type="match status" value="1"/>
</dbReference>
<reference evidence="1 2" key="1">
    <citation type="submission" date="2017-04" db="EMBL/GenBank/DDBJ databases">
        <authorList>
            <person name="Varghese N."/>
            <person name="Submissions S."/>
        </authorList>
    </citation>
    <scope>NUCLEOTIDE SEQUENCE [LARGE SCALE GENOMIC DNA]</scope>
    <source>
        <strain evidence="1 2">DSM 9789</strain>
    </source>
</reference>
<accession>A0A8G2FXY6</accession>
<dbReference type="Gene3D" id="3.90.280.10">
    <property type="entry name" value="PEBP-like"/>
    <property type="match status" value="1"/>
</dbReference>
<keyword evidence="2" id="KW-1185">Reference proteome</keyword>
<dbReference type="NCBIfam" id="TIGR00481">
    <property type="entry name" value="YbhB/YbcL family Raf kinase inhibitor-like protein"/>
    <property type="match status" value="1"/>
</dbReference>
<dbReference type="AlphaFoldDB" id="A0A8G2FXY6"/>
<dbReference type="RefSeq" id="WP_084273159.1">
    <property type="nucleotide sequence ID" value="NZ_FWYE01000004.1"/>
</dbReference>
<dbReference type="InterPro" id="IPR036610">
    <property type="entry name" value="PEBP-like_sf"/>
</dbReference>
<dbReference type="PANTHER" id="PTHR30289:SF1">
    <property type="entry name" value="PEBP (PHOSPHATIDYLETHANOLAMINE-BINDING PROTEIN) FAMILY PROTEIN"/>
    <property type="match status" value="1"/>
</dbReference>